<protein>
    <submittedName>
        <fullName evidence="1">Uncharacterized protein</fullName>
    </submittedName>
</protein>
<dbReference type="Gene3D" id="3.80.10.10">
    <property type="entry name" value="Ribonuclease Inhibitor"/>
    <property type="match status" value="1"/>
</dbReference>
<proteinExistence type="predicted"/>
<dbReference type="SUPFAM" id="SSF52047">
    <property type="entry name" value="RNI-like"/>
    <property type="match status" value="1"/>
</dbReference>
<dbReference type="InterPro" id="IPR032675">
    <property type="entry name" value="LRR_dom_sf"/>
</dbReference>
<evidence type="ECO:0000313" key="2">
    <source>
        <dbReference type="Proteomes" id="UP000253664"/>
    </source>
</evidence>
<dbReference type="AlphaFoldDB" id="A0A367LPF0"/>
<evidence type="ECO:0000313" key="1">
    <source>
        <dbReference type="EMBL" id="RCI16324.1"/>
    </source>
</evidence>
<accession>A0A367LPF0</accession>
<name>A0A367LPF0_9HYPO</name>
<comment type="caution">
    <text evidence="1">The sequence shown here is derived from an EMBL/GenBank/DDBJ whole genome shotgun (WGS) entry which is preliminary data.</text>
</comment>
<dbReference type="Proteomes" id="UP000253664">
    <property type="component" value="Unassembled WGS sequence"/>
</dbReference>
<keyword evidence="2" id="KW-1185">Reference proteome</keyword>
<dbReference type="EMBL" id="LKCN02000001">
    <property type="protein sequence ID" value="RCI16324.1"/>
    <property type="molecule type" value="Genomic_DNA"/>
</dbReference>
<reference evidence="1 2" key="1">
    <citation type="journal article" date="2015" name="BMC Genomics">
        <title>Insights from the genome of Ophiocordyceps polyrhachis-furcata to pathogenicity and host specificity in insect fungi.</title>
        <authorList>
            <person name="Wichadakul D."/>
            <person name="Kobmoo N."/>
            <person name="Ingsriswang S."/>
            <person name="Tangphatsornruang S."/>
            <person name="Chantasingh D."/>
            <person name="Luangsa-ard J.J."/>
            <person name="Eurwilaichitr L."/>
        </authorList>
    </citation>
    <scope>NUCLEOTIDE SEQUENCE [LARGE SCALE GENOMIC DNA]</scope>
    <source>
        <strain evidence="1 2">BCC 54312</strain>
    </source>
</reference>
<sequence>MPPPPPSYLDAVSKPDWLLLAMPYIRVQDLTSLCRVNGRFWRVFAPRIWRDLLTFVRIVGRLDPADDLSWWIDFVFNKLHLTSPATRALVRIIDARAFAKLACDFSTDRLLERSLAAALTLLPNVDCLLLDGHDGLDPDVVLHRRLRLRLLSVSDCPYPLSSRILASRPCFHHLVFLDASAVPGSVLSLLRPRLLPELAVLKLRRREVNDVALAALVACFPPRLWSLDLGDNYLSDAAVDALLSASSSSSSASFSSLRSASRFHVEGEAVSLPGEAFAFIAESRWSGTFSHPERYFVDAPAYYDEPNRLPRFNRHCAPLRRDSAEAVWRAGPEPEDGYRRPPGITHLHLSGNRLSSFGLQRLLRLSSGQLEEFDCRSMPLLPAGPIPGLDGDHSTHRLYGLLGAAHLFRPVLSSNLRALRIHHSLVTHVPTIETTDDDDDDDGRLCPLSRLYLAETSVLDRVMDLYPQTYEPDMNPRLVKLTLTCVPRRSSGPLTASLIRFLDLLASQERAIEEEASSSSATMLQGLRHLALEFEPDPMDDGCRQDVAASEECNLAGEEEQGFSFFPVSSSSSSRRPPSSCHRHHHAYYNRDKVDESVWLPSSSSSSSSSSPPLRDYRRLVLEEGICHGKAPVTPCQVRAGLPPTSYVYQTAYAAAVMPSELGRPPFPSRQLLAGVMRDVVADLRAFRRGGGGGRERKKNCWRGDLSVTTC</sequence>
<organism evidence="1 2">
    <name type="scientific">Ophiocordyceps polyrhachis-furcata BCC 54312</name>
    <dbReference type="NCBI Taxonomy" id="1330021"/>
    <lineage>
        <taxon>Eukaryota</taxon>
        <taxon>Fungi</taxon>
        <taxon>Dikarya</taxon>
        <taxon>Ascomycota</taxon>
        <taxon>Pezizomycotina</taxon>
        <taxon>Sordariomycetes</taxon>
        <taxon>Hypocreomycetidae</taxon>
        <taxon>Hypocreales</taxon>
        <taxon>Ophiocordycipitaceae</taxon>
        <taxon>Ophiocordyceps</taxon>
    </lineage>
</organism>
<gene>
    <name evidence="1" type="ORF">L249_3205</name>
</gene>
<dbReference type="OrthoDB" id="5213490at2759"/>